<sequence length="99" mass="11604">IWTFSPKHLHFSSEAKIVKIATFLAIIIFNKGFLLILKVMSVMRIVIGHQTEMYAYSQSEARSSAQLTSPKRKEQVTGKREEFYRIFMRNRKVFSMTLD</sequence>
<name>A0A195FJA0_9HYME</name>
<dbReference type="EMBL" id="KQ981523">
    <property type="protein sequence ID" value="KYN40337.1"/>
    <property type="molecule type" value="Genomic_DNA"/>
</dbReference>
<gene>
    <name evidence="2" type="ORF">ALC56_05282</name>
</gene>
<keyword evidence="1" id="KW-0472">Membrane</keyword>
<evidence type="ECO:0000313" key="2">
    <source>
        <dbReference type="EMBL" id="KYN40337.1"/>
    </source>
</evidence>
<protein>
    <submittedName>
        <fullName evidence="2">Uncharacterized protein</fullName>
    </submittedName>
</protein>
<feature type="non-terminal residue" evidence="2">
    <location>
        <position position="1"/>
    </location>
</feature>
<keyword evidence="1" id="KW-0812">Transmembrane</keyword>
<dbReference type="STRING" id="34720.A0A195FJA0"/>
<reference evidence="2 3" key="1">
    <citation type="submission" date="2016-03" db="EMBL/GenBank/DDBJ databases">
        <title>Trachymyrmex septentrionalis WGS genome.</title>
        <authorList>
            <person name="Nygaard S."/>
            <person name="Hu H."/>
            <person name="Boomsma J."/>
            <person name="Zhang G."/>
        </authorList>
    </citation>
    <scope>NUCLEOTIDE SEQUENCE [LARGE SCALE GENOMIC DNA]</scope>
    <source>
        <strain evidence="2">Tsep2-gDNA-1</strain>
        <tissue evidence="2">Whole body</tissue>
    </source>
</reference>
<organism evidence="2 3">
    <name type="scientific">Trachymyrmex septentrionalis</name>
    <dbReference type="NCBI Taxonomy" id="34720"/>
    <lineage>
        <taxon>Eukaryota</taxon>
        <taxon>Metazoa</taxon>
        <taxon>Ecdysozoa</taxon>
        <taxon>Arthropoda</taxon>
        <taxon>Hexapoda</taxon>
        <taxon>Insecta</taxon>
        <taxon>Pterygota</taxon>
        <taxon>Neoptera</taxon>
        <taxon>Endopterygota</taxon>
        <taxon>Hymenoptera</taxon>
        <taxon>Apocrita</taxon>
        <taxon>Aculeata</taxon>
        <taxon>Formicoidea</taxon>
        <taxon>Formicidae</taxon>
        <taxon>Myrmicinae</taxon>
        <taxon>Trachymyrmex</taxon>
    </lineage>
</organism>
<evidence type="ECO:0000256" key="1">
    <source>
        <dbReference type="SAM" id="Phobius"/>
    </source>
</evidence>
<keyword evidence="3" id="KW-1185">Reference proteome</keyword>
<dbReference type="Proteomes" id="UP000078541">
    <property type="component" value="Unassembled WGS sequence"/>
</dbReference>
<evidence type="ECO:0000313" key="3">
    <source>
        <dbReference type="Proteomes" id="UP000078541"/>
    </source>
</evidence>
<feature type="transmembrane region" description="Helical" evidence="1">
    <location>
        <begin position="20"/>
        <end position="37"/>
    </location>
</feature>
<proteinExistence type="predicted"/>
<keyword evidence="1" id="KW-1133">Transmembrane helix</keyword>
<accession>A0A195FJA0</accession>
<dbReference type="AlphaFoldDB" id="A0A195FJA0"/>